<dbReference type="Proteomes" id="UP001465976">
    <property type="component" value="Unassembled WGS sequence"/>
</dbReference>
<comment type="caution">
    <text evidence="1">The sequence shown here is derived from an EMBL/GenBank/DDBJ whole genome shotgun (WGS) entry which is preliminary data.</text>
</comment>
<reference evidence="1 2" key="1">
    <citation type="submission" date="2024-02" db="EMBL/GenBank/DDBJ databases">
        <title>A draft genome for the cacao thread blight pathogen Marasmius crinis-equi.</title>
        <authorList>
            <person name="Cohen S.P."/>
            <person name="Baruah I.K."/>
            <person name="Amoako-Attah I."/>
            <person name="Bukari Y."/>
            <person name="Meinhardt L.W."/>
            <person name="Bailey B.A."/>
        </authorList>
    </citation>
    <scope>NUCLEOTIDE SEQUENCE [LARGE SCALE GENOMIC DNA]</scope>
    <source>
        <strain evidence="1 2">GH-76</strain>
    </source>
</reference>
<sequence>MRTCRMLNGASTRPFLTEICWKNMTAFTSSATQIWDVPENYRLATVPQSVELGGRVLNMDNRIRWADVFPTIHTFSNLRSLIITNIEFPLHDLFVYLEQLPVLSLLSLVSIQRDGWTSSSRDPQLSSYSDSLRELIVQHMPMSEAPFLGDSGFMQITSLLSRPGLTKAELSMDTFVDVLNVFDETGLSFSESLVYLEVKAPTFQVLTDDEQFQEAWCTLIRDSLKRCAPVLQYLRLFTIAQPPEPPPPLHLPALIEYFGPHEMLGGLTFSSAITTIWVPSPIIPVASSSFKLATVLPFGYLQNTDLRFLSVLRWSASDTRVEDIFRFFPRLQELSLHPSFPVSKVSSLFVVFQYVYQLQARLIRLAEQLRSMRYLRGLSILNTSGKYRLTSDEKREILDTWRKSCKTLTYVRFDTRIKFVWELRGTWLQKEYVQGQIMLPLGKERRRYTQAFCNEFLF</sequence>
<name>A0ABR3FU43_9AGAR</name>
<keyword evidence="2" id="KW-1185">Reference proteome</keyword>
<gene>
    <name evidence="1" type="ORF">V5O48_003017</name>
</gene>
<evidence type="ECO:0000313" key="1">
    <source>
        <dbReference type="EMBL" id="KAL0578977.1"/>
    </source>
</evidence>
<proteinExistence type="predicted"/>
<dbReference type="EMBL" id="JBAHYK010000076">
    <property type="protein sequence ID" value="KAL0578977.1"/>
    <property type="molecule type" value="Genomic_DNA"/>
</dbReference>
<protein>
    <recommendedName>
        <fullName evidence="3">F-box domain-containing protein</fullName>
    </recommendedName>
</protein>
<dbReference type="SUPFAM" id="SSF52047">
    <property type="entry name" value="RNI-like"/>
    <property type="match status" value="1"/>
</dbReference>
<evidence type="ECO:0000313" key="2">
    <source>
        <dbReference type="Proteomes" id="UP001465976"/>
    </source>
</evidence>
<organism evidence="1 2">
    <name type="scientific">Marasmius crinis-equi</name>
    <dbReference type="NCBI Taxonomy" id="585013"/>
    <lineage>
        <taxon>Eukaryota</taxon>
        <taxon>Fungi</taxon>
        <taxon>Dikarya</taxon>
        <taxon>Basidiomycota</taxon>
        <taxon>Agaricomycotina</taxon>
        <taxon>Agaricomycetes</taxon>
        <taxon>Agaricomycetidae</taxon>
        <taxon>Agaricales</taxon>
        <taxon>Marasmiineae</taxon>
        <taxon>Marasmiaceae</taxon>
        <taxon>Marasmius</taxon>
    </lineage>
</organism>
<evidence type="ECO:0008006" key="3">
    <source>
        <dbReference type="Google" id="ProtNLM"/>
    </source>
</evidence>
<accession>A0ABR3FU43</accession>